<proteinExistence type="predicted"/>
<dbReference type="SUPFAM" id="SSF63411">
    <property type="entry name" value="LuxS/MPP-like metallohydrolase"/>
    <property type="match status" value="1"/>
</dbReference>
<dbReference type="Pfam" id="PF05193">
    <property type="entry name" value="Peptidase_M16_C"/>
    <property type="match status" value="1"/>
</dbReference>
<dbReference type="EMBL" id="JARYMX010000001">
    <property type="protein sequence ID" value="KAJ9565592.1"/>
    <property type="molecule type" value="Genomic_DNA"/>
</dbReference>
<dbReference type="GO" id="GO:0005829">
    <property type="term" value="C:cytosol"/>
    <property type="evidence" value="ECO:0007669"/>
    <property type="project" value="TreeGrafter"/>
</dbReference>
<keyword evidence="5" id="KW-1185">Reference proteome</keyword>
<dbReference type="InterPro" id="IPR011249">
    <property type="entry name" value="Metalloenz_LuxS/M16"/>
</dbReference>
<dbReference type="GO" id="GO:0004222">
    <property type="term" value="F:metalloendopeptidase activity"/>
    <property type="evidence" value="ECO:0007669"/>
    <property type="project" value="TreeGrafter"/>
</dbReference>
<dbReference type="AlphaFoldDB" id="A0AA38WLJ1"/>
<organism evidence="4 5">
    <name type="scientific">Centaurea solstitialis</name>
    <name type="common">yellow star-thistle</name>
    <dbReference type="NCBI Taxonomy" id="347529"/>
    <lineage>
        <taxon>Eukaryota</taxon>
        <taxon>Viridiplantae</taxon>
        <taxon>Streptophyta</taxon>
        <taxon>Embryophyta</taxon>
        <taxon>Tracheophyta</taxon>
        <taxon>Spermatophyta</taxon>
        <taxon>Magnoliopsida</taxon>
        <taxon>eudicotyledons</taxon>
        <taxon>Gunneridae</taxon>
        <taxon>Pentapetalae</taxon>
        <taxon>asterids</taxon>
        <taxon>campanulids</taxon>
        <taxon>Asterales</taxon>
        <taxon>Asteraceae</taxon>
        <taxon>Carduoideae</taxon>
        <taxon>Cardueae</taxon>
        <taxon>Centaureinae</taxon>
        <taxon>Centaurea</taxon>
    </lineage>
</organism>
<feature type="chain" id="PRO_5041414289" description="Peptidase M16 C-terminal domain-containing protein" evidence="2">
    <location>
        <begin position="26"/>
        <end position="185"/>
    </location>
</feature>
<dbReference type="InterPro" id="IPR050626">
    <property type="entry name" value="Peptidase_M16"/>
</dbReference>
<accession>A0AA38WLJ1</accession>
<evidence type="ECO:0000313" key="5">
    <source>
        <dbReference type="Proteomes" id="UP001172457"/>
    </source>
</evidence>
<sequence length="185" mass="21166">MSFILGILHTGFFVWFLKLLHNSHLHLIPFIGNWDTLEVRPKARGVDTRDELLKFYKENYSANLMNLVVYAKESLDKIESRVLSTFNEIRNIDRIHPSFPGQPCTSEHLQHLVHLHGFPLLVKIARLPNPVAGWATSLYAFESDWNVEFSFFDVVIDLSDAGHDLDVICNICFMKHMVGLSGVST</sequence>
<protein>
    <recommendedName>
        <fullName evidence="3">Peptidase M16 C-terminal domain-containing protein</fullName>
    </recommendedName>
</protein>
<dbReference type="GO" id="GO:0046872">
    <property type="term" value="F:metal ion binding"/>
    <property type="evidence" value="ECO:0007669"/>
    <property type="project" value="UniProtKB-KW"/>
</dbReference>
<keyword evidence="1" id="KW-0479">Metal-binding</keyword>
<reference evidence="4" key="1">
    <citation type="submission" date="2023-03" db="EMBL/GenBank/DDBJ databases">
        <title>Chromosome-scale reference genome and RAD-based genetic map of yellow starthistle (Centaurea solstitialis) reveal putative structural variation and QTLs associated with invader traits.</title>
        <authorList>
            <person name="Reatini B."/>
            <person name="Cang F.A."/>
            <person name="Jiang Q."/>
            <person name="Mckibben M.T.W."/>
            <person name="Barker M.S."/>
            <person name="Rieseberg L.H."/>
            <person name="Dlugosch K.M."/>
        </authorList>
    </citation>
    <scope>NUCLEOTIDE SEQUENCE</scope>
    <source>
        <strain evidence="4">CAN-66</strain>
        <tissue evidence="4">Leaf</tissue>
    </source>
</reference>
<dbReference type="Gene3D" id="3.30.830.10">
    <property type="entry name" value="Metalloenzyme, LuxS/M16 peptidase-like"/>
    <property type="match status" value="2"/>
</dbReference>
<dbReference type="InterPro" id="IPR007863">
    <property type="entry name" value="Peptidase_M16_C"/>
</dbReference>
<dbReference type="GO" id="GO:0051603">
    <property type="term" value="P:proteolysis involved in protein catabolic process"/>
    <property type="evidence" value="ECO:0007669"/>
    <property type="project" value="TreeGrafter"/>
</dbReference>
<dbReference type="PANTHER" id="PTHR43690">
    <property type="entry name" value="NARDILYSIN"/>
    <property type="match status" value="1"/>
</dbReference>
<gene>
    <name evidence="4" type="ORF">OSB04_001558</name>
</gene>
<evidence type="ECO:0000256" key="1">
    <source>
        <dbReference type="ARBA" id="ARBA00022723"/>
    </source>
</evidence>
<dbReference type="PANTHER" id="PTHR43690:SF18">
    <property type="entry name" value="INSULIN-DEGRADING ENZYME-RELATED"/>
    <property type="match status" value="1"/>
</dbReference>
<evidence type="ECO:0000313" key="4">
    <source>
        <dbReference type="EMBL" id="KAJ9565592.1"/>
    </source>
</evidence>
<evidence type="ECO:0000256" key="2">
    <source>
        <dbReference type="SAM" id="SignalP"/>
    </source>
</evidence>
<comment type="caution">
    <text evidence="4">The sequence shown here is derived from an EMBL/GenBank/DDBJ whole genome shotgun (WGS) entry which is preliminary data.</text>
</comment>
<evidence type="ECO:0000259" key="3">
    <source>
        <dbReference type="Pfam" id="PF05193"/>
    </source>
</evidence>
<dbReference type="GO" id="GO:0005739">
    <property type="term" value="C:mitochondrion"/>
    <property type="evidence" value="ECO:0007669"/>
    <property type="project" value="TreeGrafter"/>
</dbReference>
<keyword evidence="2" id="KW-0732">Signal</keyword>
<feature type="domain" description="Peptidase M16 C-terminal" evidence="3">
    <location>
        <begin position="48"/>
        <end position="107"/>
    </location>
</feature>
<dbReference type="GO" id="GO:0043171">
    <property type="term" value="P:peptide catabolic process"/>
    <property type="evidence" value="ECO:0007669"/>
    <property type="project" value="TreeGrafter"/>
</dbReference>
<dbReference type="Proteomes" id="UP001172457">
    <property type="component" value="Chromosome 1"/>
</dbReference>
<feature type="signal peptide" evidence="2">
    <location>
        <begin position="1"/>
        <end position="25"/>
    </location>
</feature>
<name>A0AA38WLJ1_9ASTR</name>